<feature type="compositionally biased region" description="Polar residues" evidence="1">
    <location>
        <begin position="82"/>
        <end position="102"/>
    </location>
</feature>
<gene>
    <name evidence="2" type="ORF">BD289DRAFT_18807</name>
</gene>
<accession>A0A2T3AJC2</accession>
<protein>
    <submittedName>
        <fullName evidence="2">Uncharacterized protein</fullName>
    </submittedName>
</protein>
<dbReference type="Proteomes" id="UP000241462">
    <property type="component" value="Unassembled WGS sequence"/>
</dbReference>
<proteinExistence type="predicted"/>
<organism evidence="2 3">
    <name type="scientific">Coniella lustricola</name>
    <dbReference type="NCBI Taxonomy" id="2025994"/>
    <lineage>
        <taxon>Eukaryota</taxon>
        <taxon>Fungi</taxon>
        <taxon>Dikarya</taxon>
        <taxon>Ascomycota</taxon>
        <taxon>Pezizomycotina</taxon>
        <taxon>Sordariomycetes</taxon>
        <taxon>Sordariomycetidae</taxon>
        <taxon>Diaporthales</taxon>
        <taxon>Schizoparmaceae</taxon>
        <taxon>Coniella</taxon>
    </lineage>
</organism>
<dbReference type="InParanoid" id="A0A2T3AJC2"/>
<dbReference type="EMBL" id="KZ678382">
    <property type="protein sequence ID" value="PSS00673.1"/>
    <property type="molecule type" value="Genomic_DNA"/>
</dbReference>
<evidence type="ECO:0000256" key="1">
    <source>
        <dbReference type="SAM" id="MobiDB-lite"/>
    </source>
</evidence>
<evidence type="ECO:0000313" key="2">
    <source>
        <dbReference type="EMBL" id="PSS00673.1"/>
    </source>
</evidence>
<sequence>MNDLKEFVTHHAAQSAATSILAQENFQIRGQCSRPSEASPLEKSIKKIISTCVEAAFEEYHILGLDRLASPTSRSSTRKSELTSASTSSMNFADSTTGLQQTKIKDEKDDINSTQMNMASEEEQKYIPTVWFDAAPPHLQFTSPSNCTSLSTHELLPELADQKMSTSTTMVMCTNTSASETLIDFSPPPSLSPMNFSFPGHDSLGNDPCIVESNPLSLQGPSGQYGLYQHSDLPSFEHPASFISSMGGWDATRKEKSQDDSRMLWCDQFLFEEPGQV</sequence>
<dbReference type="AlphaFoldDB" id="A0A2T3AJC2"/>
<reference evidence="2 3" key="1">
    <citation type="journal article" date="2018" name="Mycol. Prog.">
        <title>Coniella lustricola, a new species from submerged detritus.</title>
        <authorList>
            <person name="Raudabaugh D.B."/>
            <person name="Iturriaga T."/>
            <person name="Carver A."/>
            <person name="Mondo S."/>
            <person name="Pangilinan J."/>
            <person name="Lipzen A."/>
            <person name="He G."/>
            <person name="Amirebrahimi M."/>
            <person name="Grigoriev I.V."/>
            <person name="Miller A.N."/>
        </authorList>
    </citation>
    <scope>NUCLEOTIDE SEQUENCE [LARGE SCALE GENOMIC DNA]</scope>
    <source>
        <strain evidence="2 3">B22-T-1</strain>
    </source>
</reference>
<feature type="region of interest" description="Disordered" evidence="1">
    <location>
        <begin position="70"/>
        <end position="109"/>
    </location>
</feature>
<evidence type="ECO:0000313" key="3">
    <source>
        <dbReference type="Proteomes" id="UP000241462"/>
    </source>
</evidence>
<name>A0A2T3AJC2_9PEZI</name>
<keyword evidence="3" id="KW-1185">Reference proteome</keyword>